<evidence type="ECO:0000313" key="2">
    <source>
        <dbReference type="Proteomes" id="UP001434883"/>
    </source>
</evidence>
<reference evidence="1 2" key="1">
    <citation type="submission" date="2021-06" db="EMBL/GenBank/DDBJ databases">
        <authorList>
            <person name="Palmer J.M."/>
        </authorList>
    </citation>
    <scope>NUCLEOTIDE SEQUENCE [LARGE SCALE GENOMIC DNA]</scope>
    <source>
        <strain evidence="1 2">XC_2019</strain>
        <tissue evidence="1">Muscle</tissue>
    </source>
</reference>
<accession>A0ABV0S123</accession>
<sequence>MSLADERAGEEVVITACHSEFGADYYCLSSTACRLYHFCLLSSYCIFLLPSHEEPHLPFYSVLSFSMSQSPCPLEVGISKGHLPHILGYTQ</sequence>
<comment type="caution">
    <text evidence="1">The sequence shown here is derived from an EMBL/GenBank/DDBJ whole genome shotgun (WGS) entry which is preliminary data.</text>
</comment>
<keyword evidence="2" id="KW-1185">Reference proteome</keyword>
<evidence type="ECO:0000313" key="1">
    <source>
        <dbReference type="EMBL" id="MEQ2214255.1"/>
    </source>
</evidence>
<dbReference type="EMBL" id="JAHRIN010067294">
    <property type="protein sequence ID" value="MEQ2214255.1"/>
    <property type="molecule type" value="Genomic_DNA"/>
</dbReference>
<dbReference type="Proteomes" id="UP001434883">
    <property type="component" value="Unassembled WGS sequence"/>
</dbReference>
<proteinExistence type="predicted"/>
<protein>
    <submittedName>
        <fullName evidence="1">Uncharacterized protein</fullName>
    </submittedName>
</protein>
<organism evidence="1 2">
    <name type="scientific">Xenoophorus captivus</name>
    <dbReference type="NCBI Taxonomy" id="1517983"/>
    <lineage>
        <taxon>Eukaryota</taxon>
        <taxon>Metazoa</taxon>
        <taxon>Chordata</taxon>
        <taxon>Craniata</taxon>
        <taxon>Vertebrata</taxon>
        <taxon>Euteleostomi</taxon>
        <taxon>Actinopterygii</taxon>
        <taxon>Neopterygii</taxon>
        <taxon>Teleostei</taxon>
        <taxon>Neoteleostei</taxon>
        <taxon>Acanthomorphata</taxon>
        <taxon>Ovalentaria</taxon>
        <taxon>Atherinomorphae</taxon>
        <taxon>Cyprinodontiformes</taxon>
        <taxon>Goodeidae</taxon>
        <taxon>Xenoophorus</taxon>
    </lineage>
</organism>
<gene>
    <name evidence="1" type="ORF">XENOCAPTIV_028143</name>
</gene>
<name>A0ABV0S123_9TELE</name>